<dbReference type="AlphaFoldDB" id="A0A4V2RDJ8"/>
<dbReference type="Proteomes" id="UP000295689">
    <property type="component" value="Unassembled WGS sequence"/>
</dbReference>
<evidence type="ECO:0000256" key="6">
    <source>
        <dbReference type="SAM" id="Phobius"/>
    </source>
</evidence>
<evidence type="ECO:0000313" key="7">
    <source>
        <dbReference type="EMBL" id="TCN24940.1"/>
    </source>
</evidence>
<gene>
    <name evidence="7" type="ORF">EV146_106141</name>
</gene>
<keyword evidence="3 6" id="KW-0812">Transmembrane</keyword>
<accession>A0A4V2RDJ8</accession>
<evidence type="ECO:0000256" key="4">
    <source>
        <dbReference type="ARBA" id="ARBA00022989"/>
    </source>
</evidence>
<name>A0A4V2RDJ8_9BACI</name>
<feature type="transmembrane region" description="Helical" evidence="6">
    <location>
        <begin position="96"/>
        <end position="115"/>
    </location>
</feature>
<dbReference type="PIRSF" id="PIRSF035875">
    <property type="entry name" value="RNase_BN"/>
    <property type="match status" value="1"/>
</dbReference>
<keyword evidence="8" id="KW-1185">Reference proteome</keyword>
<evidence type="ECO:0000313" key="8">
    <source>
        <dbReference type="Proteomes" id="UP000295689"/>
    </source>
</evidence>
<evidence type="ECO:0000256" key="3">
    <source>
        <dbReference type="ARBA" id="ARBA00022692"/>
    </source>
</evidence>
<reference evidence="7 8" key="1">
    <citation type="journal article" date="2015" name="Stand. Genomic Sci.">
        <title>Genomic Encyclopedia of Bacterial and Archaeal Type Strains, Phase III: the genomes of soil and plant-associated and newly described type strains.</title>
        <authorList>
            <person name="Whitman W.B."/>
            <person name="Woyke T."/>
            <person name="Klenk H.P."/>
            <person name="Zhou Y."/>
            <person name="Lilburn T.G."/>
            <person name="Beck B.J."/>
            <person name="De Vos P."/>
            <person name="Vandamme P."/>
            <person name="Eisen J.A."/>
            <person name="Garrity G."/>
            <person name="Hugenholtz P."/>
            <person name="Kyrpides N.C."/>
        </authorList>
    </citation>
    <scope>NUCLEOTIDE SEQUENCE [LARGE SCALE GENOMIC DNA]</scope>
    <source>
        <strain evidence="7 8">CV53</strain>
    </source>
</reference>
<feature type="transmembrane region" description="Helical" evidence="6">
    <location>
        <begin position="136"/>
        <end position="158"/>
    </location>
</feature>
<evidence type="ECO:0000256" key="2">
    <source>
        <dbReference type="ARBA" id="ARBA00022475"/>
    </source>
</evidence>
<dbReference type="NCBIfam" id="TIGR00765">
    <property type="entry name" value="yihY_not_rbn"/>
    <property type="match status" value="1"/>
</dbReference>
<feature type="transmembrane region" description="Helical" evidence="6">
    <location>
        <begin position="212"/>
        <end position="235"/>
    </location>
</feature>
<keyword evidence="4 6" id="KW-1133">Transmembrane helix</keyword>
<dbReference type="EMBL" id="SLVV01000006">
    <property type="protein sequence ID" value="TCN24940.1"/>
    <property type="molecule type" value="Genomic_DNA"/>
</dbReference>
<evidence type="ECO:0000256" key="5">
    <source>
        <dbReference type="ARBA" id="ARBA00023136"/>
    </source>
</evidence>
<keyword evidence="5 6" id="KW-0472">Membrane</keyword>
<dbReference type="Pfam" id="PF03631">
    <property type="entry name" value="Virul_fac_BrkB"/>
    <property type="match status" value="1"/>
</dbReference>
<proteinExistence type="predicted"/>
<dbReference type="InterPro" id="IPR017039">
    <property type="entry name" value="Virul_fac_BrkB"/>
</dbReference>
<evidence type="ECO:0000256" key="1">
    <source>
        <dbReference type="ARBA" id="ARBA00004651"/>
    </source>
</evidence>
<feature type="transmembrane region" description="Helical" evidence="6">
    <location>
        <begin position="178"/>
        <end position="200"/>
    </location>
</feature>
<keyword evidence="2" id="KW-1003">Cell membrane</keyword>
<dbReference type="PANTHER" id="PTHR30213">
    <property type="entry name" value="INNER MEMBRANE PROTEIN YHJD"/>
    <property type="match status" value="1"/>
</dbReference>
<protein>
    <submittedName>
        <fullName evidence="7">Membrane protein</fullName>
    </submittedName>
</protein>
<comment type="caution">
    <text evidence="7">The sequence shown here is derived from an EMBL/GenBank/DDBJ whole genome shotgun (WGS) entry which is preliminary data.</text>
</comment>
<organism evidence="7 8">
    <name type="scientific">Mesobacillus foraminis</name>
    <dbReference type="NCBI Taxonomy" id="279826"/>
    <lineage>
        <taxon>Bacteria</taxon>
        <taxon>Bacillati</taxon>
        <taxon>Bacillota</taxon>
        <taxon>Bacilli</taxon>
        <taxon>Bacillales</taxon>
        <taxon>Bacillaceae</taxon>
        <taxon>Mesobacillus</taxon>
    </lineage>
</organism>
<dbReference type="PANTHER" id="PTHR30213:SF0">
    <property type="entry name" value="UPF0761 MEMBRANE PROTEIN YIHY"/>
    <property type="match status" value="1"/>
</dbReference>
<feature type="transmembrane region" description="Helical" evidence="6">
    <location>
        <begin position="37"/>
        <end position="58"/>
    </location>
</feature>
<feature type="transmembrane region" description="Helical" evidence="6">
    <location>
        <begin position="247"/>
        <end position="267"/>
    </location>
</feature>
<dbReference type="GO" id="GO:0005886">
    <property type="term" value="C:plasma membrane"/>
    <property type="evidence" value="ECO:0007669"/>
    <property type="project" value="UniProtKB-SubCell"/>
</dbReference>
<sequence length="294" mass="32855">MLKNEVEKMKEKMLLYGKKIFKEIKKDRATGLAAQQAYYYMLALFPMMILLVAIVPYLNIQPEKAVNFVNTVMPPETAQIFKDNILNIISQRNGGLLTFGIIGTIWSASNGMNAFMKAMNDAFDVKETRSFIKSRLISILLTLGLILAFVVALLLPVFGRVLLDLVQSIIPVPAKFELIIRVMRWVVAIVVMVGVLSLLYRIAPNKHYPWKHVIPGAIFATVIWQLISLGFSFYVSNFGNYSATYGSLGGVIVLMLWLFLTGLALVIGGEINAVYHREKMGEGNSVQDERLASS</sequence>
<comment type="subcellular location">
    <subcellularLocation>
        <location evidence="1">Cell membrane</location>
        <topology evidence="1">Multi-pass membrane protein</topology>
    </subcellularLocation>
</comment>